<sequence>MQKKRTLLIYAFIAFTMYHVTAQEYFSFYQLRDYVFQTQGISPTYMPQNTFTIAIPSSNFGVNYQNGFRLKDLLVENTNSGALEIDLKNLLLHVGDINTLKTNVTGHLFYMGLRKGKNAFSVFLNTKTDVNAQLTKPFFNFLANGNSSQVGELIDLSHDKFNATAYREIGFGYVRTFLDSKFKVGFNLRLLRGVFHASTQRNAELTLLTKADTYNWEMTAQNATVNTAGLDLIINKDNYPNNALTSYIFGNKNKGIAFDLGASYQISKKFIIEISTNDIGSITWREHVINYNIEDGSGTFTGLDLKDIDDVEQAFENELSTIFTTNETQRSFKTKLGVKSYVSTSYLPNKKNRFSLTGFNNYTFNDFSPSFALAYNRTLKRATFGLTSSFGGHQKPIGIGGNFAVSLGALQIYAATDNIVSKIENVYSADFRFGINLNLGYKKWLKKINKRGEIRQSRVYLKIL</sequence>
<dbReference type="EMBL" id="JAUOEL010000009">
    <property type="protein sequence ID" value="MDO5976702.1"/>
    <property type="molecule type" value="Genomic_DNA"/>
</dbReference>
<dbReference type="RefSeq" id="WP_303304026.1">
    <property type="nucleotide sequence ID" value="NZ_BAABDA010000011.1"/>
</dbReference>
<proteinExistence type="predicted"/>
<gene>
    <name evidence="2" type="ORF">Q4Q40_21070</name>
</gene>
<dbReference type="Proteomes" id="UP001176806">
    <property type="component" value="Unassembled WGS sequence"/>
</dbReference>
<evidence type="ECO:0000313" key="2">
    <source>
        <dbReference type="EMBL" id="MDO5976702.1"/>
    </source>
</evidence>
<dbReference type="Pfam" id="PF18990">
    <property type="entry name" value="DUF5723"/>
    <property type="match status" value="1"/>
</dbReference>
<accession>A0ABT8WU39</accession>
<evidence type="ECO:0000313" key="3">
    <source>
        <dbReference type="Proteomes" id="UP001176806"/>
    </source>
</evidence>
<feature type="domain" description="DUF5723" evidence="1">
    <location>
        <begin position="43"/>
        <end position="417"/>
    </location>
</feature>
<evidence type="ECO:0000259" key="1">
    <source>
        <dbReference type="Pfam" id="PF18990"/>
    </source>
</evidence>
<comment type="caution">
    <text evidence="2">The sequence shown here is derived from an EMBL/GenBank/DDBJ whole genome shotgun (WGS) entry which is preliminary data.</text>
</comment>
<reference evidence="2" key="1">
    <citation type="submission" date="2023-07" db="EMBL/GenBank/DDBJ databases">
        <title>Two novel species in the genus Flavivirga.</title>
        <authorList>
            <person name="Kwon K."/>
        </authorList>
    </citation>
    <scope>NUCLEOTIDE SEQUENCE</scope>
    <source>
        <strain evidence="2">KACC 14158</strain>
    </source>
</reference>
<keyword evidence="3" id="KW-1185">Reference proteome</keyword>
<organism evidence="2 3">
    <name type="scientific">Flavivirga jejuensis</name>
    <dbReference type="NCBI Taxonomy" id="870487"/>
    <lineage>
        <taxon>Bacteria</taxon>
        <taxon>Pseudomonadati</taxon>
        <taxon>Bacteroidota</taxon>
        <taxon>Flavobacteriia</taxon>
        <taxon>Flavobacteriales</taxon>
        <taxon>Flavobacteriaceae</taxon>
        <taxon>Flavivirga</taxon>
    </lineage>
</organism>
<name>A0ABT8WU39_9FLAO</name>
<dbReference type="InterPro" id="IPR043781">
    <property type="entry name" value="DUF5723"/>
</dbReference>
<protein>
    <submittedName>
        <fullName evidence="2">DUF5723 family protein</fullName>
    </submittedName>
</protein>